<dbReference type="PROSITE" id="PS50006">
    <property type="entry name" value="FHA_DOMAIN"/>
    <property type="match status" value="1"/>
</dbReference>
<protein>
    <recommendedName>
        <fullName evidence="4">FHA domain-containing protein</fullName>
    </recommendedName>
</protein>
<dbReference type="Gene3D" id="2.60.200.20">
    <property type="match status" value="1"/>
</dbReference>
<evidence type="ECO:0000256" key="2">
    <source>
        <dbReference type="SAM" id="MobiDB-lite"/>
    </source>
</evidence>
<dbReference type="SMART" id="SM00240">
    <property type="entry name" value="FHA"/>
    <property type="match status" value="1"/>
</dbReference>
<feature type="domain" description="FHA" evidence="4">
    <location>
        <begin position="170"/>
        <end position="226"/>
    </location>
</feature>
<dbReference type="KEGG" id="bbrx:BRETT_000834"/>
<feature type="compositionally biased region" description="Polar residues" evidence="2">
    <location>
        <begin position="1"/>
        <end position="30"/>
    </location>
</feature>
<feature type="compositionally biased region" description="Polar residues" evidence="2">
    <location>
        <begin position="45"/>
        <end position="62"/>
    </location>
</feature>
<proteinExistence type="predicted"/>
<dbReference type="PANTHER" id="PTHR15715:SF37">
    <property type="entry name" value="LD47843P"/>
    <property type="match status" value="1"/>
</dbReference>
<gene>
    <name evidence="5" type="ORF">BRETT_000834</name>
</gene>
<dbReference type="InterPro" id="IPR051176">
    <property type="entry name" value="Cent_Immune-Sig_Mod"/>
</dbReference>
<accession>A0A871RAB0</accession>
<feature type="compositionally biased region" description="Low complexity" evidence="2">
    <location>
        <begin position="110"/>
        <end position="127"/>
    </location>
</feature>
<dbReference type="Pfam" id="PF00498">
    <property type="entry name" value="FHA"/>
    <property type="match status" value="1"/>
</dbReference>
<dbReference type="RefSeq" id="XP_041137608.1">
    <property type="nucleotide sequence ID" value="XM_041279394.1"/>
</dbReference>
<dbReference type="PANTHER" id="PTHR15715">
    <property type="entry name" value="CENTROSOMAL PROTEIN OF 170 KDA"/>
    <property type="match status" value="1"/>
</dbReference>
<sequence length="607" mass="69463">MQGTAVQFPTQSPSDSILSTNHSQELSTKSLNHKLEMQPRRQRSLSKTQLNYNPINSTSIELLNSPPPPHVTNQNTTGSIKRFPQDGTNFELNKASAKDSDTGGDKEMLSSMVSESSSHSEPLSSSISKDKQCKQVANLKTFVHVVKLASYEKPEEYLKILAVPESPDSLKIGRQNMPKATNKITDGFFDSRVLSRSHAELFVRDNKLYIRDLKSSNGTFINNKKLDPHKDYELKVGDKLDLGTTLESQVAHKKITCVISEFNYVTLLDYRDFVKRVLEKDDLASKRLQLFNSTVDALIFGELVDERQENDSLLALLGNSSKDDENDPESSTSGIMKRDSVNKKQVPIGTNVKENNPTFVSDLNIKPSSSMQDIIRKLAIAVNNEYIQQQRLKQMNSFMENYSFLCSQNLNPLPDKKCNTLKERNFGDTDMSELGKLRRQFKYLEEDSSWKDNIIRHYQRIEEKLRQQLKEKRENEGMMEEYREAERKYRNDISDLEKSLETQKEHTILLKQEESTLKEENQHHLTQIVNLQAELETLHKKLNDQEEKTKLLAKKDANKVVDKITPKAQSSVGRIIFVLSLLALIVGIVWAYYKPGFDLIHMKRADV</sequence>
<feature type="coiled-coil region" evidence="1">
    <location>
        <begin position="451"/>
        <end position="555"/>
    </location>
</feature>
<name>A0A871RAB0_DEKBR</name>
<feature type="region of interest" description="Disordered" evidence="2">
    <location>
        <begin position="316"/>
        <end position="349"/>
    </location>
</feature>
<organism evidence="5 6">
    <name type="scientific">Dekkera bruxellensis</name>
    <name type="common">Brettanomyces custersii</name>
    <dbReference type="NCBI Taxonomy" id="5007"/>
    <lineage>
        <taxon>Eukaryota</taxon>
        <taxon>Fungi</taxon>
        <taxon>Dikarya</taxon>
        <taxon>Ascomycota</taxon>
        <taxon>Saccharomycotina</taxon>
        <taxon>Pichiomycetes</taxon>
        <taxon>Pichiales</taxon>
        <taxon>Pichiaceae</taxon>
        <taxon>Brettanomyces</taxon>
    </lineage>
</organism>
<dbReference type="GeneID" id="64572759"/>
<evidence type="ECO:0000259" key="4">
    <source>
        <dbReference type="PROSITE" id="PS50006"/>
    </source>
</evidence>
<reference evidence="5" key="1">
    <citation type="submission" date="2020-10" db="EMBL/GenBank/DDBJ databases">
        <authorList>
            <person name="Palmer J.M."/>
        </authorList>
    </citation>
    <scope>NUCLEOTIDE SEQUENCE</scope>
    <source>
        <strain evidence="5">UCD 2041</strain>
    </source>
</reference>
<dbReference type="SUPFAM" id="SSF49879">
    <property type="entry name" value="SMAD/FHA domain"/>
    <property type="match status" value="1"/>
</dbReference>
<reference evidence="5" key="2">
    <citation type="journal article" name="BMC Genomics">
        <title>New genome assemblies reveal patterns of domestication and adaptation across Brettanomyces (Dekkera) species.</title>
        <authorList>
            <person name="Roach M.J."/>
            <person name="Borneman A.R."/>
        </authorList>
    </citation>
    <scope>NUCLEOTIDE SEQUENCE</scope>
    <source>
        <strain evidence="5">UCD 2041</strain>
    </source>
</reference>
<feature type="transmembrane region" description="Helical" evidence="3">
    <location>
        <begin position="572"/>
        <end position="593"/>
    </location>
</feature>
<keyword evidence="3" id="KW-0472">Membrane</keyword>
<dbReference type="EMBL" id="CP063136">
    <property type="protein sequence ID" value="QOU21115.1"/>
    <property type="molecule type" value="Genomic_DNA"/>
</dbReference>
<feature type="compositionally biased region" description="Basic and acidic residues" evidence="2">
    <location>
        <begin position="96"/>
        <end position="108"/>
    </location>
</feature>
<dbReference type="OrthoDB" id="687730at2759"/>
<dbReference type="AlphaFoldDB" id="A0A871RAB0"/>
<evidence type="ECO:0000313" key="6">
    <source>
        <dbReference type="Proteomes" id="UP000663131"/>
    </source>
</evidence>
<dbReference type="InterPro" id="IPR008984">
    <property type="entry name" value="SMAD_FHA_dom_sf"/>
</dbReference>
<keyword evidence="3" id="KW-0812">Transmembrane</keyword>
<evidence type="ECO:0000256" key="1">
    <source>
        <dbReference type="SAM" id="Coils"/>
    </source>
</evidence>
<keyword evidence="1" id="KW-0175">Coiled coil</keyword>
<dbReference type="InterPro" id="IPR000253">
    <property type="entry name" value="FHA_dom"/>
</dbReference>
<keyword evidence="3" id="KW-1133">Transmembrane helix</keyword>
<evidence type="ECO:0000313" key="5">
    <source>
        <dbReference type="EMBL" id="QOU21115.1"/>
    </source>
</evidence>
<dbReference type="Proteomes" id="UP000663131">
    <property type="component" value="Chromosome 8"/>
</dbReference>
<evidence type="ECO:0000256" key="3">
    <source>
        <dbReference type="SAM" id="Phobius"/>
    </source>
</evidence>
<feature type="region of interest" description="Disordered" evidence="2">
    <location>
        <begin position="1"/>
        <end position="130"/>
    </location>
</feature>